<dbReference type="GO" id="GO:0022900">
    <property type="term" value="P:electron transport chain"/>
    <property type="evidence" value="ECO:0007669"/>
    <property type="project" value="InterPro"/>
</dbReference>
<accession>A0A512DRG3</accession>
<evidence type="ECO:0000256" key="5">
    <source>
        <dbReference type="ARBA" id="ARBA00023004"/>
    </source>
</evidence>
<dbReference type="GO" id="GO:0009055">
    <property type="term" value="F:electron transfer activity"/>
    <property type="evidence" value="ECO:0007669"/>
    <property type="project" value="InterPro"/>
</dbReference>
<evidence type="ECO:0000256" key="1">
    <source>
        <dbReference type="ARBA" id="ARBA00022448"/>
    </source>
</evidence>
<dbReference type="GO" id="GO:0020037">
    <property type="term" value="F:heme binding"/>
    <property type="evidence" value="ECO:0007669"/>
    <property type="project" value="InterPro"/>
</dbReference>
<evidence type="ECO:0000256" key="7">
    <source>
        <dbReference type="PIRSR" id="PIRSR000027-2"/>
    </source>
</evidence>
<keyword evidence="9" id="KW-1185">Reference proteome</keyword>
<evidence type="ECO:0000313" key="8">
    <source>
        <dbReference type="EMBL" id="GEO39054.1"/>
    </source>
</evidence>
<dbReference type="GO" id="GO:0042597">
    <property type="term" value="C:periplasmic space"/>
    <property type="evidence" value="ECO:0007669"/>
    <property type="project" value="InterPro"/>
</dbReference>
<keyword evidence="5 6" id="KW-0408">Iron</keyword>
<evidence type="ECO:0000256" key="4">
    <source>
        <dbReference type="ARBA" id="ARBA00022982"/>
    </source>
</evidence>
<dbReference type="EMBL" id="BJYZ01000013">
    <property type="protein sequence ID" value="GEO39054.1"/>
    <property type="molecule type" value="Genomic_DNA"/>
</dbReference>
<dbReference type="PIRSF" id="PIRSF000027">
    <property type="entry name" value="Cytc_c_prime"/>
    <property type="match status" value="1"/>
</dbReference>
<dbReference type="InterPro" id="IPR015984">
    <property type="entry name" value="Cyt_c_prime_subgr"/>
</dbReference>
<keyword evidence="4" id="KW-0249">Electron transport</keyword>
<dbReference type="RefSeq" id="WP_052832072.1">
    <property type="nucleotide sequence ID" value="NZ_BJYZ01000013.1"/>
</dbReference>
<dbReference type="InterPro" id="IPR012127">
    <property type="entry name" value="Cyt_c_prime"/>
</dbReference>
<proteinExistence type="predicted"/>
<keyword evidence="1" id="KW-0813">Transport</keyword>
<keyword evidence="3 6" id="KW-0479">Metal-binding</keyword>
<evidence type="ECO:0000256" key="2">
    <source>
        <dbReference type="ARBA" id="ARBA00022617"/>
    </source>
</evidence>
<gene>
    <name evidence="8" type="ORF">SAE02_32020</name>
</gene>
<feature type="binding site" description="axial binding residue" evidence="6">
    <location>
        <position position="145"/>
    </location>
    <ligand>
        <name>heme c</name>
        <dbReference type="ChEBI" id="CHEBI:61717"/>
    </ligand>
    <ligandPart>
        <name>Fe</name>
        <dbReference type="ChEBI" id="CHEBI:18248"/>
    </ligandPart>
</feature>
<keyword evidence="2 7" id="KW-0349">Heme</keyword>
<dbReference type="InterPro" id="IPR010980">
    <property type="entry name" value="Cyt_c/b562"/>
</dbReference>
<dbReference type="Pfam" id="PF01322">
    <property type="entry name" value="Cytochrom_C_2"/>
    <property type="match status" value="1"/>
</dbReference>
<dbReference type="InterPro" id="IPR002321">
    <property type="entry name" value="Cyt_c_II"/>
</dbReference>
<dbReference type="AlphaFoldDB" id="A0A512DRG3"/>
<dbReference type="SUPFAM" id="SSF47175">
    <property type="entry name" value="Cytochromes"/>
    <property type="match status" value="1"/>
</dbReference>
<evidence type="ECO:0000256" key="6">
    <source>
        <dbReference type="PIRSR" id="PIRSR000027-1"/>
    </source>
</evidence>
<reference evidence="8 9" key="1">
    <citation type="submission" date="2019-07" db="EMBL/GenBank/DDBJ databases">
        <title>Whole genome shotgun sequence of Skermanella aerolata NBRC 106429.</title>
        <authorList>
            <person name="Hosoyama A."/>
            <person name="Uohara A."/>
            <person name="Ohji S."/>
            <person name="Ichikawa N."/>
        </authorList>
    </citation>
    <scope>NUCLEOTIDE SEQUENCE [LARGE SCALE GENOMIC DNA]</scope>
    <source>
        <strain evidence="8 9">NBRC 106429</strain>
    </source>
</reference>
<dbReference type="PRINTS" id="PR00608">
    <property type="entry name" value="CYTCHROMECII"/>
</dbReference>
<comment type="caution">
    <text evidence="8">The sequence shown here is derived from an EMBL/GenBank/DDBJ whole genome shotgun (WGS) entry which is preliminary data.</text>
</comment>
<organism evidence="8 9">
    <name type="scientific">Skermanella aerolata</name>
    <dbReference type="NCBI Taxonomy" id="393310"/>
    <lineage>
        <taxon>Bacteria</taxon>
        <taxon>Pseudomonadati</taxon>
        <taxon>Pseudomonadota</taxon>
        <taxon>Alphaproteobacteria</taxon>
        <taxon>Rhodospirillales</taxon>
        <taxon>Azospirillaceae</taxon>
        <taxon>Skermanella</taxon>
    </lineage>
</organism>
<dbReference type="PROSITE" id="PS51009">
    <property type="entry name" value="CYTCII"/>
    <property type="match status" value="1"/>
</dbReference>
<evidence type="ECO:0000256" key="3">
    <source>
        <dbReference type="ARBA" id="ARBA00022723"/>
    </source>
</evidence>
<dbReference type="Proteomes" id="UP000321523">
    <property type="component" value="Unassembled WGS sequence"/>
</dbReference>
<sequence>MRKIDLFTSALIAGALIFSGALFSFGVNAAEDSLKVRKEGFEATKKSFGAIKKILEEGGDLSGAAASAQSINAFSKQVPALFPAGSDKGETKAKAAVWSNGADFGVKAQAFEAESAKLVQAVASGDKAAVQKQFGAVGGTCKACHDTYRSE</sequence>
<dbReference type="Gene3D" id="1.20.120.10">
    <property type="entry name" value="Cytochrome c/b562"/>
    <property type="match status" value="1"/>
</dbReference>
<evidence type="ECO:0000313" key="9">
    <source>
        <dbReference type="Proteomes" id="UP000321523"/>
    </source>
</evidence>
<comment type="PTM">
    <text evidence="7">Binds 1 heme group per subunit.</text>
</comment>
<dbReference type="OrthoDB" id="9811729at2"/>
<feature type="binding site" description="covalent" evidence="7">
    <location>
        <position position="141"/>
    </location>
    <ligand>
        <name>heme c</name>
        <dbReference type="ChEBI" id="CHEBI:61717"/>
    </ligand>
</feature>
<protein>
    <submittedName>
        <fullName evidence="8">Cytochrome c</fullName>
    </submittedName>
</protein>
<dbReference type="GO" id="GO:0005506">
    <property type="term" value="F:iron ion binding"/>
    <property type="evidence" value="ECO:0007669"/>
    <property type="project" value="InterPro"/>
</dbReference>
<feature type="binding site" description="covalent" evidence="7">
    <location>
        <position position="144"/>
    </location>
    <ligand>
        <name>heme c</name>
        <dbReference type="ChEBI" id="CHEBI:61717"/>
    </ligand>
</feature>
<name>A0A512DRG3_9PROT</name>